<evidence type="ECO:0000256" key="2">
    <source>
        <dbReference type="ARBA" id="ARBA00008107"/>
    </source>
</evidence>
<comment type="function">
    <text evidence="7">Part of the phosphate (Pho) regulon, which plays a key role in phosphate homeostasis. PhoU is essential for the repression of the Pho regulon at high phosphate conditions.</text>
</comment>
<keyword evidence="10" id="KW-1185">Reference proteome</keyword>
<evidence type="ECO:0000256" key="3">
    <source>
        <dbReference type="ARBA" id="ARBA00017264"/>
    </source>
</evidence>
<accession>A0A2U8I7Z8</accession>
<dbReference type="PANTHER" id="PTHR42930:SF3">
    <property type="entry name" value="PHOSPHATE-SPECIFIC TRANSPORT SYSTEM ACCESSORY PROTEIN PHOU"/>
    <property type="match status" value="1"/>
</dbReference>
<dbReference type="PANTHER" id="PTHR42930">
    <property type="entry name" value="PHOSPHATE-SPECIFIC TRANSPORT SYSTEM ACCESSORY PROTEIN PHOU"/>
    <property type="match status" value="1"/>
</dbReference>
<comment type="subcellular location">
    <subcellularLocation>
        <location evidence="1 7">Cytoplasm</location>
    </subcellularLocation>
</comment>
<dbReference type="GO" id="GO:0005737">
    <property type="term" value="C:cytoplasm"/>
    <property type="evidence" value="ECO:0007669"/>
    <property type="project" value="UniProtKB-SubCell"/>
</dbReference>
<dbReference type="PIRSF" id="PIRSF003107">
    <property type="entry name" value="PhoU"/>
    <property type="match status" value="1"/>
</dbReference>
<dbReference type="NCBIfam" id="NF008332">
    <property type="entry name" value="PRK11115.1"/>
    <property type="match status" value="1"/>
</dbReference>
<reference evidence="9 10" key="1">
    <citation type="submission" date="2017-05" db="EMBL/GenBank/DDBJ databases">
        <title>Genome sequence of Candidatus Fukatsuia symbiotica and Candidatus Hamiltonella defensa from Acyrthosiphon pisum strain 5D.</title>
        <authorList>
            <person name="Patel V.A."/>
            <person name="Chevignon G."/>
            <person name="Russell J.A."/>
            <person name="Oliver K.M."/>
        </authorList>
    </citation>
    <scope>NUCLEOTIDE SEQUENCE [LARGE SCALE GENOMIC DNA]</scope>
    <source>
        <strain evidence="9 10">5D</strain>
    </source>
</reference>
<dbReference type="EMBL" id="CP021659">
    <property type="protein sequence ID" value="AWK15247.1"/>
    <property type="molecule type" value="Genomic_DNA"/>
</dbReference>
<evidence type="ECO:0000259" key="8">
    <source>
        <dbReference type="Pfam" id="PF01895"/>
    </source>
</evidence>
<feature type="domain" description="PhoU" evidence="8">
    <location>
        <begin position="129"/>
        <end position="212"/>
    </location>
</feature>
<proteinExistence type="inferred from homology"/>
<keyword evidence="4 7" id="KW-0813">Transport</keyword>
<evidence type="ECO:0000313" key="9">
    <source>
        <dbReference type="EMBL" id="AWK15247.1"/>
    </source>
</evidence>
<dbReference type="InterPro" id="IPR028366">
    <property type="entry name" value="PhoU"/>
</dbReference>
<dbReference type="KEGG" id="fsm:CCS41_13415"/>
<comment type="subunit">
    <text evidence="7">Homodimer.</text>
</comment>
<dbReference type="FunFam" id="1.20.58.220:FF:000001">
    <property type="entry name" value="Phosphate-specific transport system accessory protein PhoU"/>
    <property type="match status" value="1"/>
</dbReference>
<dbReference type="OrthoDB" id="9814256at2"/>
<evidence type="ECO:0000313" key="10">
    <source>
        <dbReference type="Proteomes" id="UP000261875"/>
    </source>
</evidence>
<organism evidence="9 10">
    <name type="scientific">Candidatus Fukatsuia symbiotica</name>
    <dbReference type="NCBI Taxonomy" id="1878942"/>
    <lineage>
        <taxon>Bacteria</taxon>
        <taxon>Pseudomonadati</taxon>
        <taxon>Pseudomonadota</taxon>
        <taxon>Gammaproteobacteria</taxon>
        <taxon>Enterobacterales</taxon>
        <taxon>Yersiniaceae</taxon>
        <taxon>Candidatus Fukatsuia</taxon>
    </lineage>
</organism>
<dbReference type="Pfam" id="PF01895">
    <property type="entry name" value="PhoU"/>
    <property type="match status" value="2"/>
</dbReference>
<evidence type="ECO:0000256" key="4">
    <source>
        <dbReference type="ARBA" id="ARBA00022448"/>
    </source>
</evidence>
<evidence type="ECO:0000256" key="1">
    <source>
        <dbReference type="ARBA" id="ARBA00004496"/>
    </source>
</evidence>
<dbReference type="GO" id="GO:0030643">
    <property type="term" value="P:intracellular phosphate ion homeostasis"/>
    <property type="evidence" value="ECO:0007669"/>
    <property type="project" value="InterPro"/>
</dbReference>
<dbReference type="RefSeq" id="WP_072549819.1">
    <property type="nucleotide sequence ID" value="NZ_CP021659.1"/>
</dbReference>
<dbReference type="AlphaFoldDB" id="A0A2U8I7Z8"/>
<feature type="domain" description="PhoU" evidence="8">
    <location>
        <begin position="25"/>
        <end position="112"/>
    </location>
</feature>
<dbReference type="Proteomes" id="UP000261875">
    <property type="component" value="Chromosome"/>
</dbReference>
<dbReference type="SUPFAM" id="SSF109755">
    <property type="entry name" value="PhoU-like"/>
    <property type="match status" value="1"/>
</dbReference>
<comment type="similarity">
    <text evidence="2 7">Belongs to the PhoU family.</text>
</comment>
<dbReference type="NCBIfam" id="TIGR02135">
    <property type="entry name" value="phoU_full"/>
    <property type="match status" value="1"/>
</dbReference>
<keyword evidence="5 7" id="KW-0963">Cytoplasm</keyword>
<dbReference type="FunFam" id="1.20.58.220:FF:000002">
    <property type="entry name" value="Phosphate-specific transport system accessory protein PhoU"/>
    <property type="match status" value="1"/>
</dbReference>
<keyword evidence="6 7" id="KW-0592">Phosphate transport</keyword>
<dbReference type="InterPro" id="IPR038078">
    <property type="entry name" value="PhoU-like_sf"/>
</dbReference>
<dbReference type="Gene3D" id="1.20.58.220">
    <property type="entry name" value="Phosphate transport system protein phou homolog 2, domain 2"/>
    <property type="match status" value="2"/>
</dbReference>
<evidence type="ECO:0000256" key="5">
    <source>
        <dbReference type="ARBA" id="ARBA00022490"/>
    </source>
</evidence>
<gene>
    <name evidence="9" type="primary">phoU</name>
    <name evidence="9" type="ORF">CCS41_13415</name>
</gene>
<evidence type="ECO:0000256" key="6">
    <source>
        <dbReference type="ARBA" id="ARBA00022592"/>
    </source>
</evidence>
<sequence>MDNFKLNQHISGQFNTELEHIRTQVLKMGGLVEQQLNDAITAMHKLDGDRAERVIKGDEEVNKMEILIDEACVRIIAKRQPAASDLRLIMVIIKTISELERIGDVADKICRTALENFSQQHQPLLVSLESLGRHTVKMLHDVLDAFARMDLNDATRIYREDKKVDQEYEGIVRQLMTYMMEDPRTIPNVLTALFCARSIERIGDRCQNICEFIFYFVKGQDLRHQGEDALEKLLANDKNVDDKKKRAK</sequence>
<dbReference type="STRING" id="1878942.GCA_900128755_00487"/>
<dbReference type="GO" id="GO:0045936">
    <property type="term" value="P:negative regulation of phosphate metabolic process"/>
    <property type="evidence" value="ECO:0007669"/>
    <property type="project" value="InterPro"/>
</dbReference>
<dbReference type="GO" id="GO:0006817">
    <property type="term" value="P:phosphate ion transport"/>
    <property type="evidence" value="ECO:0007669"/>
    <property type="project" value="UniProtKB-KW"/>
</dbReference>
<evidence type="ECO:0000256" key="7">
    <source>
        <dbReference type="PIRNR" id="PIRNR003107"/>
    </source>
</evidence>
<name>A0A2U8I7Z8_9GAMM</name>
<protein>
    <recommendedName>
        <fullName evidence="3 7">Phosphate-specific transport system accessory protein PhoU</fullName>
    </recommendedName>
</protein>
<dbReference type="InterPro" id="IPR026022">
    <property type="entry name" value="PhoU_dom"/>
</dbReference>